<gene>
    <name evidence="1" type="ORF">EUGRSUZ_G03267</name>
</gene>
<dbReference type="Gramene" id="KCW65967">
    <property type="protein sequence ID" value="KCW65967"/>
    <property type="gene ID" value="EUGRSUZ_G03267"/>
</dbReference>
<accession>A0A059BIE4</accession>
<organism evidence="1">
    <name type="scientific">Eucalyptus grandis</name>
    <name type="common">Flooded gum</name>
    <dbReference type="NCBI Taxonomy" id="71139"/>
    <lineage>
        <taxon>Eukaryota</taxon>
        <taxon>Viridiplantae</taxon>
        <taxon>Streptophyta</taxon>
        <taxon>Embryophyta</taxon>
        <taxon>Tracheophyta</taxon>
        <taxon>Spermatophyta</taxon>
        <taxon>Magnoliopsida</taxon>
        <taxon>eudicotyledons</taxon>
        <taxon>Gunneridae</taxon>
        <taxon>Pentapetalae</taxon>
        <taxon>rosids</taxon>
        <taxon>malvids</taxon>
        <taxon>Myrtales</taxon>
        <taxon>Myrtaceae</taxon>
        <taxon>Myrtoideae</taxon>
        <taxon>Eucalypteae</taxon>
        <taxon>Eucalyptus</taxon>
    </lineage>
</organism>
<proteinExistence type="predicted"/>
<sequence length="74" mass="8645">MDVISILATLQYRRKSENYIHTVVRIAVFHKQNRTGFTRHHTQKMAKTSLKKLEIDSRLEGFVPRKSNSEAGFK</sequence>
<name>A0A059BIE4_EUCGR</name>
<protein>
    <submittedName>
        <fullName evidence="1">Uncharacterized protein</fullName>
    </submittedName>
</protein>
<reference evidence="1" key="1">
    <citation type="submission" date="2013-07" db="EMBL/GenBank/DDBJ databases">
        <title>The genome of Eucalyptus grandis.</title>
        <authorList>
            <person name="Schmutz J."/>
            <person name="Hayes R."/>
            <person name="Myburg A."/>
            <person name="Tuskan G."/>
            <person name="Grattapaglia D."/>
            <person name="Rokhsar D.S."/>
        </authorList>
    </citation>
    <scope>NUCLEOTIDE SEQUENCE</scope>
    <source>
        <tissue evidence="1">Leaf extractions</tissue>
    </source>
</reference>
<dbReference type="AlphaFoldDB" id="A0A059BIE4"/>
<dbReference type="EMBL" id="KK198759">
    <property type="protein sequence ID" value="KCW65967.1"/>
    <property type="molecule type" value="Genomic_DNA"/>
</dbReference>
<evidence type="ECO:0000313" key="1">
    <source>
        <dbReference type="EMBL" id="KCW65967.1"/>
    </source>
</evidence>
<dbReference type="InParanoid" id="A0A059BIE4"/>